<feature type="non-terminal residue" evidence="1">
    <location>
        <position position="222"/>
    </location>
</feature>
<protein>
    <submittedName>
        <fullName evidence="1">Uncharacterized protein</fullName>
    </submittedName>
</protein>
<accession>A0A1V1NR47</accession>
<dbReference type="AlphaFoldDB" id="A0A1V1NR47"/>
<sequence>MKPFLLYCDLGSEGANRKVTFYVDPGSASLKTYAVSANSSGRAEKVLTADNSWVSKTYFACQDYNSGEVSGYDASVSVSKNNGPDVSISIETDKIAHGWHVPVTVSSDDPEGDNFSCKYRINSGSWINTVKEGTFTIQPPNYSFIIGSNTITVECTDSYDAKGSDTKTLIDYAVPDKPPYSLSPDQAVLEAKDSYQFVFGGFADPSPDQKFHYRVIIDDNSD</sequence>
<dbReference type="EMBL" id="ATBP01003291">
    <property type="protein sequence ID" value="ETR65035.1"/>
    <property type="molecule type" value="Genomic_DNA"/>
</dbReference>
<reference evidence="2" key="1">
    <citation type="submission" date="2012-11" db="EMBL/GenBank/DDBJ databases">
        <authorList>
            <person name="Lucero-Rivera Y.E."/>
            <person name="Tovar-Ramirez D."/>
        </authorList>
    </citation>
    <scope>NUCLEOTIDE SEQUENCE [LARGE SCALE GENOMIC DNA]</scope>
    <source>
        <strain evidence="2">Araruama</strain>
    </source>
</reference>
<evidence type="ECO:0000313" key="2">
    <source>
        <dbReference type="Proteomes" id="UP000189670"/>
    </source>
</evidence>
<gene>
    <name evidence="1" type="ORF">OMM_14917</name>
</gene>
<comment type="caution">
    <text evidence="1">The sequence shown here is derived from an EMBL/GenBank/DDBJ whole genome shotgun (WGS) entry which is preliminary data.</text>
</comment>
<name>A0A1V1NR47_9BACT</name>
<proteinExistence type="predicted"/>
<dbReference type="Proteomes" id="UP000189670">
    <property type="component" value="Unassembled WGS sequence"/>
</dbReference>
<organism evidence="1 2">
    <name type="scientific">Candidatus Magnetoglobus multicellularis str. Araruama</name>
    <dbReference type="NCBI Taxonomy" id="890399"/>
    <lineage>
        <taxon>Bacteria</taxon>
        <taxon>Pseudomonadati</taxon>
        <taxon>Thermodesulfobacteriota</taxon>
        <taxon>Desulfobacteria</taxon>
        <taxon>Desulfobacterales</taxon>
        <taxon>Desulfobacteraceae</taxon>
        <taxon>Candidatus Magnetoglobus</taxon>
    </lineage>
</organism>
<evidence type="ECO:0000313" key="1">
    <source>
        <dbReference type="EMBL" id="ETR65035.1"/>
    </source>
</evidence>